<dbReference type="Gene3D" id="3.90.226.10">
    <property type="entry name" value="2-enoyl-CoA Hydratase, Chain A, domain 1"/>
    <property type="match status" value="1"/>
</dbReference>
<accession>A0A377ZC10</accession>
<dbReference type="InterPro" id="IPR050136">
    <property type="entry name" value="FA_oxidation_alpha_subunit"/>
</dbReference>
<keyword evidence="10" id="KW-0511">Multifunctional enzyme</keyword>
<name>A0A377ZC10_KLEPN</name>
<dbReference type="InterPro" id="IPR029045">
    <property type="entry name" value="ClpP/crotonase-like_dom_sf"/>
</dbReference>
<evidence type="ECO:0000256" key="10">
    <source>
        <dbReference type="ARBA" id="ARBA00023268"/>
    </source>
</evidence>
<organism evidence="11 12">
    <name type="scientific">Klebsiella pneumoniae subsp. pneumoniae</name>
    <dbReference type="NCBI Taxonomy" id="72407"/>
    <lineage>
        <taxon>Bacteria</taxon>
        <taxon>Pseudomonadati</taxon>
        <taxon>Pseudomonadota</taxon>
        <taxon>Gammaproteobacteria</taxon>
        <taxon>Enterobacterales</taxon>
        <taxon>Enterobacteriaceae</taxon>
        <taxon>Klebsiella/Raoultella group</taxon>
        <taxon>Klebsiella</taxon>
        <taxon>Klebsiella pneumoniae complex</taxon>
    </lineage>
</organism>
<protein>
    <recommendedName>
        <fullName evidence="4">enoyl-CoA hydratase</fullName>
        <ecNumber evidence="4">4.2.1.17</ecNumber>
    </recommendedName>
</protein>
<reference evidence="11 12" key="1">
    <citation type="submission" date="2018-06" db="EMBL/GenBank/DDBJ databases">
        <authorList>
            <consortium name="Pathogen Informatics"/>
            <person name="Doyle S."/>
        </authorList>
    </citation>
    <scope>NUCLEOTIDE SEQUENCE [LARGE SCALE GENOMIC DNA]</scope>
    <source>
        <strain evidence="11 12">NCTC9504</strain>
    </source>
</reference>
<dbReference type="CDD" id="cd06558">
    <property type="entry name" value="crotonase-like"/>
    <property type="match status" value="1"/>
</dbReference>
<proteinExistence type="inferred from homology"/>
<evidence type="ECO:0000256" key="8">
    <source>
        <dbReference type="ARBA" id="ARBA00023098"/>
    </source>
</evidence>
<comment type="similarity">
    <text evidence="3">In the N-terminal section; belongs to the enoyl-CoA hydratase/isomerase family.</text>
</comment>
<dbReference type="EC" id="4.2.1.17" evidence="4"/>
<evidence type="ECO:0000256" key="9">
    <source>
        <dbReference type="ARBA" id="ARBA00023239"/>
    </source>
</evidence>
<comment type="pathway">
    <text evidence="1">Lipid metabolism; fatty acid beta-oxidation.</text>
</comment>
<dbReference type="GO" id="GO:0006635">
    <property type="term" value="P:fatty acid beta-oxidation"/>
    <property type="evidence" value="ECO:0007669"/>
    <property type="project" value="TreeGrafter"/>
</dbReference>
<keyword evidence="7" id="KW-0520">NAD</keyword>
<dbReference type="PANTHER" id="PTHR43612:SF3">
    <property type="entry name" value="TRIFUNCTIONAL ENZYME SUBUNIT ALPHA, MITOCHONDRIAL"/>
    <property type="match status" value="1"/>
</dbReference>
<dbReference type="Pfam" id="PF00378">
    <property type="entry name" value="ECH_1"/>
    <property type="match status" value="1"/>
</dbReference>
<dbReference type="GO" id="GO:0016509">
    <property type="term" value="F:long-chain (3S)-3-hydroxyacyl-CoA dehydrogenase (NAD+) activity"/>
    <property type="evidence" value="ECO:0007669"/>
    <property type="project" value="TreeGrafter"/>
</dbReference>
<comment type="similarity">
    <text evidence="2">In the central section; belongs to the 3-hydroxyacyl-CoA dehydrogenase family.</text>
</comment>
<dbReference type="GO" id="GO:0004300">
    <property type="term" value="F:enoyl-CoA hydratase activity"/>
    <property type="evidence" value="ECO:0007669"/>
    <property type="project" value="UniProtKB-EC"/>
</dbReference>
<dbReference type="Proteomes" id="UP000254020">
    <property type="component" value="Unassembled WGS sequence"/>
</dbReference>
<evidence type="ECO:0000313" key="12">
    <source>
        <dbReference type="Proteomes" id="UP000254020"/>
    </source>
</evidence>
<evidence type="ECO:0000256" key="7">
    <source>
        <dbReference type="ARBA" id="ARBA00023027"/>
    </source>
</evidence>
<evidence type="ECO:0000256" key="3">
    <source>
        <dbReference type="ARBA" id="ARBA00008750"/>
    </source>
</evidence>
<evidence type="ECO:0000256" key="2">
    <source>
        <dbReference type="ARBA" id="ARBA00007005"/>
    </source>
</evidence>
<evidence type="ECO:0000313" key="11">
    <source>
        <dbReference type="EMBL" id="STU65640.1"/>
    </source>
</evidence>
<gene>
    <name evidence="11" type="primary">fadJ_1</name>
    <name evidence="11" type="ORF">NCTC9504_02146</name>
</gene>
<dbReference type="SUPFAM" id="SSF52096">
    <property type="entry name" value="ClpP/crotonase"/>
    <property type="match status" value="1"/>
</dbReference>
<evidence type="ECO:0000256" key="1">
    <source>
        <dbReference type="ARBA" id="ARBA00005005"/>
    </source>
</evidence>
<dbReference type="EMBL" id="UGMA01000005">
    <property type="protein sequence ID" value="STU65640.1"/>
    <property type="molecule type" value="Genomic_DNA"/>
</dbReference>
<keyword evidence="6" id="KW-0442">Lipid degradation</keyword>
<dbReference type="PANTHER" id="PTHR43612">
    <property type="entry name" value="TRIFUNCTIONAL ENZYME SUBUNIT ALPHA"/>
    <property type="match status" value="1"/>
</dbReference>
<evidence type="ECO:0000256" key="4">
    <source>
        <dbReference type="ARBA" id="ARBA00012076"/>
    </source>
</evidence>
<dbReference type="AlphaFoldDB" id="A0A377ZC10"/>
<sequence>MDTVSAFKLEVRADKIAVITIDAPGEKMNTLKAEFGSQVRGLIRQLRDDKSVRGVVFISAKADNFIAGADINMIARCRSAQEAEALARQGQQIMAEIHGLSIPVIAAIHGACLGGGLELALACHGRICSDDEKTRLGLPEVQLGLLPGSGGTQRLPRLIGVSTALDMMLTGKQLRPRQALKAGLVDEVVPQAILLQAAVELALKGRPTSREVPVRERVLAGPWGAICYSSLSVNKRSAKRREITRR</sequence>
<keyword evidence="8" id="KW-0443">Lipid metabolism</keyword>
<dbReference type="InterPro" id="IPR001753">
    <property type="entry name" value="Enoyl-CoA_hydra/iso"/>
</dbReference>
<dbReference type="FunFam" id="3.90.226.10:FF:000011">
    <property type="entry name" value="Fatty acid oxidation complex subunit alpha"/>
    <property type="match status" value="1"/>
</dbReference>
<keyword evidence="9" id="KW-0456">Lyase</keyword>
<keyword evidence="5" id="KW-0276">Fatty acid metabolism</keyword>
<evidence type="ECO:0000256" key="5">
    <source>
        <dbReference type="ARBA" id="ARBA00022832"/>
    </source>
</evidence>
<evidence type="ECO:0000256" key="6">
    <source>
        <dbReference type="ARBA" id="ARBA00022963"/>
    </source>
</evidence>